<dbReference type="Proteomes" id="UP001597231">
    <property type="component" value="Unassembled WGS sequence"/>
</dbReference>
<organism evidence="3 4">
    <name type="scientific">Sporosarcina contaminans</name>
    <dbReference type="NCBI Taxonomy" id="633403"/>
    <lineage>
        <taxon>Bacteria</taxon>
        <taxon>Bacillati</taxon>
        <taxon>Bacillota</taxon>
        <taxon>Bacilli</taxon>
        <taxon>Bacillales</taxon>
        <taxon>Caryophanaceae</taxon>
        <taxon>Sporosarcina</taxon>
    </lineage>
</organism>
<comment type="caution">
    <text evidence="3">The sequence shown here is derived from an EMBL/GenBank/DDBJ whole genome shotgun (WGS) entry which is preliminary data.</text>
</comment>
<dbReference type="SUPFAM" id="SSF53300">
    <property type="entry name" value="vWA-like"/>
    <property type="match status" value="1"/>
</dbReference>
<gene>
    <name evidence="3" type="ORF">ACFQ38_14725</name>
</gene>
<sequence>MRSILYASLLSLLLLTACSAKENPEVTNDNGAGEEEQQVETVEAAENEEIEEDNGRLEDDFYEIDAPRALTEVEQEMLRKPGIYSGEHYDKNRVIDYLDQLPNDLTEEEFLKELVYLLSEDYHEEVDQLIHFDSTVEVNIERPDDKIDSPELRTAHYAILIDASGSMRAAVGNKTRMEAAKEAVYEFAKQVPEGATISLRVYGHKGTGTVADKQLSCSSSENLFQGHFDSAKFKQSLNSFQASGWTPIGLALETVTEDIPENTDHVVVYVVSDGIETCDGDPVQAAKDLVAADIETVVNIIGFDVDNEGQKLLKEVADAGNGDFTYVNSERDLKAYMREQYEELQNRWMEWRKEGTSQTTAIGKEKREWASELGKRIKEKSEREKERMLVAQEFLLKKHGEDLWHLEYAVTSYVFEKWRYGVMEGNKAWLDTHQEEREQFNEYFKEGMEKEQQYRDKKIGRDE</sequence>
<keyword evidence="4" id="KW-1185">Reference proteome</keyword>
<dbReference type="InterPro" id="IPR002035">
    <property type="entry name" value="VWF_A"/>
</dbReference>
<dbReference type="EMBL" id="JBHTLT010000121">
    <property type="protein sequence ID" value="MFD1206348.1"/>
    <property type="molecule type" value="Genomic_DNA"/>
</dbReference>
<name>A0ABW3U2N0_9BACL</name>
<dbReference type="Pfam" id="PF13519">
    <property type="entry name" value="VWA_2"/>
    <property type="match status" value="1"/>
</dbReference>
<dbReference type="InterPro" id="IPR036465">
    <property type="entry name" value="vWFA_dom_sf"/>
</dbReference>
<evidence type="ECO:0000313" key="4">
    <source>
        <dbReference type="Proteomes" id="UP001597231"/>
    </source>
</evidence>
<proteinExistence type="predicted"/>
<protein>
    <submittedName>
        <fullName evidence="3">VWA domain-containing protein</fullName>
    </submittedName>
</protein>
<keyword evidence="1" id="KW-0732">Signal</keyword>
<feature type="signal peptide" evidence="1">
    <location>
        <begin position="1"/>
        <end position="22"/>
    </location>
</feature>
<evidence type="ECO:0000313" key="3">
    <source>
        <dbReference type="EMBL" id="MFD1206348.1"/>
    </source>
</evidence>
<dbReference type="RefSeq" id="WP_381481876.1">
    <property type="nucleotide sequence ID" value="NZ_JBHTLT010000121.1"/>
</dbReference>
<dbReference type="PROSITE" id="PS51257">
    <property type="entry name" value="PROKAR_LIPOPROTEIN"/>
    <property type="match status" value="1"/>
</dbReference>
<evidence type="ECO:0000256" key="1">
    <source>
        <dbReference type="SAM" id="SignalP"/>
    </source>
</evidence>
<accession>A0ABW3U2N0</accession>
<dbReference type="PROSITE" id="PS50234">
    <property type="entry name" value="VWFA"/>
    <property type="match status" value="1"/>
</dbReference>
<reference evidence="4" key="1">
    <citation type="journal article" date="2019" name="Int. J. Syst. Evol. Microbiol.">
        <title>The Global Catalogue of Microorganisms (GCM) 10K type strain sequencing project: providing services to taxonomists for standard genome sequencing and annotation.</title>
        <authorList>
            <consortium name="The Broad Institute Genomics Platform"/>
            <consortium name="The Broad Institute Genome Sequencing Center for Infectious Disease"/>
            <person name="Wu L."/>
            <person name="Ma J."/>
        </authorList>
    </citation>
    <scope>NUCLEOTIDE SEQUENCE [LARGE SCALE GENOMIC DNA]</scope>
    <source>
        <strain evidence="4">CCUG 53915</strain>
    </source>
</reference>
<feature type="chain" id="PRO_5046833226" evidence="1">
    <location>
        <begin position="23"/>
        <end position="463"/>
    </location>
</feature>
<feature type="domain" description="VWFA" evidence="2">
    <location>
        <begin position="156"/>
        <end position="344"/>
    </location>
</feature>
<evidence type="ECO:0000259" key="2">
    <source>
        <dbReference type="PROSITE" id="PS50234"/>
    </source>
</evidence>
<dbReference type="SMART" id="SM00327">
    <property type="entry name" value="VWA"/>
    <property type="match status" value="1"/>
</dbReference>
<dbReference type="Gene3D" id="3.40.50.410">
    <property type="entry name" value="von Willebrand factor, type A domain"/>
    <property type="match status" value="1"/>
</dbReference>